<dbReference type="SMART" id="SM00980">
    <property type="entry name" value="THAP"/>
    <property type="match status" value="1"/>
</dbReference>
<dbReference type="GO" id="GO:0003677">
    <property type="term" value="F:DNA binding"/>
    <property type="evidence" value="ECO:0007669"/>
    <property type="project" value="UniProtKB-UniRule"/>
</dbReference>
<gene>
    <name evidence="8" type="primary">Thap3_0</name>
    <name evidence="8" type="ORF">GTO95_0005690</name>
</gene>
<accession>A0A8J7TBC2</accession>
<dbReference type="InterPro" id="IPR026520">
    <property type="entry name" value="THAP3"/>
</dbReference>
<dbReference type="SMART" id="SM00692">
    <property type="entry name" value="DM3"/>
    <property type="match status" value="1"/>
</dbReference>
<keyword evidence="2 5" id="KW-0863">Zinc-finger</keyword>
<dbReference type="PROSITE" id="PS50950">
    <property type="entry name" value="ZF_THAP"/>
    <property type="match status" value="1"/>
</dbReference>
<feature type="region of interest" description="Disordered" evidence="6">
    <location>
        <begin position="213"/>
        <end position="277"/>
    </location>
</feature>
<sequence>MPKSCSAYNCTNRYSSKNPDLTFHRFPFSKPHVLKEWLDNIARDDFQPKRHMVICSQHFTPDCFSSFSNRKNLLWNAVPTLFSFPPTSSKRKKSRKKLKTDRAAAASKWEELWLEEVELDCRGEREEPVTTETAESIADRSPESTPQVECASTLVYRVTEPWPPDHSYALAEPGEVKARLFSALEANERLRGRLKVKCRRLRETSARLRAARRQLGRLRTRLGRARAEPGHPPPTEPRDPAEQPRASSGQPPESPEPGNCQEGDGSRRPVGDCLNLD</sequence>
<dbReference type="InterPro" id="IPR006612">
    <property type="entry name" value="THAP_Znf"/>
</dbReference>
<evidence type="ECO:0000256" key="3">
    <source>
        <dbReference type="ARBA" id="ARBA00022833"/>
    </source>
</evidence>
<comment type="caution">
    <text evidence="8">The sequence shown here is derived from an EMBL/GenBank/DDBJ whole genome shotgun (WGS) entry which is preliminary data.</text>
</comment>
<dbReference type="SUPFAM" id="SSF57716">
    <property type="entry name" value="Glucocorticoid receptor-like (DNA-binding domain)"/>
    <property type="match status" value="1"/>
</dbReference>
<organism evidence="8 9">
    <name type="scientific">Atractosteus spatula</name>
    <name type="common">Alligator gar</name>
    <name type="synonym">Lepisosteus spatula</name>
    <dbReference type="NCBI Taxonomy" id="7917"/>
    <lineage>
        <taxon>Eukaryota</taxon>
        <taxon>Metazoa</taxon>
        <taxon>Chordata</taxon>
        <taxon>Craniata</taxon>
        <taxon>Vertebrata</taxon>
        <taxon>Euteleostomi</taxon>
        <taxon>Actinopterygii</taxon>
        <taxon>Neopterygii</taxon>
        <taxon>Holostei</taxon>
        <taxon>Semionotiformes</taxon>
        <taxon>Lepisosteidae</taxon>
        <taxon>Atractosteus</taxon>
    </lineage>
</organism>
<feature type="region of interest" description="Disordered" evidence="6">
    <location>
        <begin position="125"/>
        <end position="144"/>
    </location>
</feature>
<keyword evidence="3" id="KW-0862">Zinc</keyword>
<name>A0A8J7TBC2_ATRSP</name>
<evidence type="ECO:0000256" key="6">
    <source>
        <dbReference type="SAM" id="MobiDB-lite"/>
    </source>
</evidence>
<reference evidence="8" key="1">
    <citation type="journal article" date="2021" name="Cell">
        <title>Tracing the genetic footprints of vertebrate landing in non-teleost ray-finned fishes.</title>
        <authorList>
            <person name="Bi X."/>
            <person name="Wang K."/>
            <person name="Yang L."/>
            <person name="Pan H."/>
            <person name="Jiang H."/>
            <person name="Wei Q."/>
            <person name="Fang M."/>
            <person name="Yu H."/>
            <person name="Zhu C."/>
            <person name="Cai Y."/>
            <person name="He Y."/>
            <person name="Gan X."/>
            <person name="Zeng H."/>
            <person name="Yu D."/>
            <person name="Zhu Y."/>
            <person name="Jiang H."/>
            <person name="Qiu Q."/>
            <person name="Yang H."/>
            <person name="Zhang Y.E."/>
            <person name="Wang W."/>
            <person name="Zhu M."/>
            <person name="He S."/>
            <person name="Zhang G."/>
        </authorList>
    </citation>
    <scope>NUCLEOTIDE SEQUENCE</scope>
    <source>
        <strain evidence="8">Allg_001</strain>
    </source>
</reference>
<evidence type="ECO:0000259" key="7">
    <source>
        <dbReference type="PROSITE" id="PS50950"/>
    </source>
</evidence>
<feature type="domain" description="THAP-type" evidence="7">
    <location>
        <begin position="1"/>
        <end position="82"/>
    </location>
</feature>
<keyword evidence="4 5" id="KW-0238">DNA-binding</keyword>
<feature type="non-terminal residue" evidence="8">
    <location>
        <position position="1"/>
    </location>
</feature>
<evidence type="ECO:0000256" key="4">
    <source>
        <dbReference type="ARBA" id="ARBA00023125"/>
    </source>
</evidence>
<dbReference type="Pfam" id="PF05485">
    <property type="entry name" value="THAP"/>
    <property type="match status" value="1"/>
</dbReference>
<protein>
    <submittedName>
        <fullName evidence="8">THAP3 protein</fullName>
    </submittedName>
</protein>
<feature type="non-terminal residue" evidence="8">
    <location>
        <position position="277"/>
    </location>
</feature>
<dbReference type="AlphaFoldDB" id="A0A8J7TBC2"/>
<evidence type="ECO:0000256" key="1">
    <source>
        <dbReference type="ARBA" id="ARBA00022723"/>
    </source>
</evidence>
<evidence type="ECO:0000256" key="5">
    <source>
        <dbReference type="PROSITE-ProRule" id="PRU00309"/>
    </source>
</evidence>
<dbReference type="Proteomes" id="UP000736164">
    <property type="component" value="Unassembled WGS sequence"/>
</dbReference>
<dbReference type="PANTHER" id="PTHR47120:SF1">
    <property type="entry name" value="THAP DOMAIN-CONTAINING PROTEIN 3"/>
    <property type="match status" value="1"/>
</dbReference>
<evidence type="ECO:0000313" key="8">
    <source>
        <dbReference type="EMBL" id="MBN3317194.1"/>
    </source>
</evidence>
<dbReference type="PANTHER" id="PTHR47120">
    <property type="entry name" value="THAP DOMAIN-CONTAINING PROTEIN 3"/>
    <property type="match status" value="1"/>
</dbReference>
<keyword evidence="1" id="KW-0479">Metal-binding</keyword>
<dbReference type="EMBL" id="JAAWVO010033841">
    <property type="protein sequence ID" value="MBN3317194.1"/>
    <property type="molecule type" value="Genomic_DNA"/>
</dbReference>
<proteinExistence type="predicted"/>
<keyword evidence="9" id="KW-1185">Reference proteome</keyword>
<dbReference type="GO" id="GO:0008270">
    <property type="term" value="F:zinc ion binding"/>
    <property type="evidence" value="ECO:0007669"/>
    <property type="project" value="UniProtKB-KW"/>
</dbReference>
<evidence type="ECO:0000313" key="9">
    <source>
        <dbReference type="Proteomes" id="UP000736164"/>
    </source>
</evidence>
<feature type="compositionally biased region" description="Basic residues" evidence="6">
    <location>
        <begin position="213"/>
        <end position="224"/>
    </location>
</feature>
<evidence type="ECO:0000256" key="2">
    <source>
        <dbReference type="ARBA" id="ARBA00022771"/>
    </source>
</evidence>